<protein>
    <submittedName>
        <fullName evidence="4">Sulfotransferase domain-containing protein</fullName>
    </submittedName>
</protein>
<dbReference type="InterPro" id="IPR037359">
    <property type="entry name" value="NST/OST"/>
</dbReference>
<evidence type="ECO:0000256" key="1">
    <source>
        <dbReference type="ARBA" id="ARBA00022679"/>
    </source>
</evidence>
<gene>
    <name evidence="4" type="ORF">SAMN02746065_11935</name>
</gene>
<reference evidence="4 5" key="1">
    <citation type="submission" date="2017-04" db="EMBL/GenBank/DDBJ databases">
        <authorList>
            <person name="Afonso C.L."/>
            <person name="Miller P.J."/>
            <person name="Scott M.A."/>
            <person name="Spackman E."/>
            <person name="Goraichik I."/>
            <person name="Dimitrov K.M."/>
            <person name="Suarez D.L."/>
            <person name="Swayne D.E."/>
        </authorList>
    </citation>
    <scope>NUCLEOTIDE SEQUENCE [LARGE SCALE GENOMIC DNA]</scope>
    <source>
        <strain evidence="4 5">DSM 3385</strain>
    </source>
</reference>
<evidence type="ECO:0000313" key="5">
    <source>
        <dbReference type="Proteomes" id="UP000192418"/>
    </source>
</evidence>
<dbReference type="RefSeq" id="WP_084070678.1">
    <property type="nucleotide sequence ID" value="NZ_FWXY01000019.1"/>
</dbReference>
<evidence type="ECO:0000313" key="4">
    <source>
        <dbReference type="EMBL" id="SMC99223.1"/>
    </source>
</evidence>
<dbReference type="PANTHER" id="PTHR10605">
    <property type="entry name" value="HEPARAN SULFATE SULFOTRANSFERASE"/>
    <property type="match status" value="1"/>
</dbReference>
<dbReference type="Pfam" id="PF00685">
    <property type="entry name" value="Sulfotransfer_1"/>
    <property type="match status" value="1"/>
</dbReference>
<proteinExistence type="predicted"/>
<dbReference type="InterPro" id="IPR000863">
    <property type="entry name" value="Sulfotransferase_dom"/>
</dbReference>
<evidence type="ECO:0000259" key="3">
    <source>
        <dbReference type="Pfam" id="PF00685"/>
    </source>
</evidence>
<dbReference type="EMBL" id="FWXY01000019">
    <property type="protein sequence ID" value="SMC99223.1"/>
    <property type="molecule type" value="Genomic_DNA"/>
</dbReference>
<evidence type="ECO:0000256" key="2">
    <source>
        <dbReference type="ARBA" id="ARBA00023180"/>
    </source>
</evidence>
<dbReference type="OrthoDB" id="5317005at2"/>
<dbReference type="SUPFAM" id="SSF52540">
    <property type="entry name" value="P-loop containing nucleoside triphosphate hydrolases"/>
    <property type="match status" value="1"/>
</dbReference>
<name>A0A1W2DPA1_9BACT</name>
<organism evidence="4 5">
    <name type="scientific">Desulfocicer vacuolatum DSM 3385</name>
    <dbReference type="NCBI Taxonomy" id="1121400"/>
    <lineage>
        <taxon>Bacteria</taxon>
        <taxon>Pseudomonadati</taxon>
        <taxon>Thermodesulfobacteriota</taxon>
        <taxon>Desulfobacteria</taxon>
        <taxon>Desulfobacterales</taxon>
        <taxon>Desulfobacteraceae</taxon>
        <taxon>Desulfocicer</taxon>
    </lineage>
</organism>
<dbReference type="AlphaFoldDB" id="A0A1W2DPA1"/>
<dbReference type="PANTHER" id="PTHR10605:SF56">
    <property type="entry name" value="BIFUNCTIONAL HEPARAN SULFATE N-DEACETYLASE_N-SULFOTRANSFERASE"/>
    <property type="match status" value="1"/>
</dbReference>
<keyword evidence="1 4" id="KW-0808">Transferase</keyword>
<sequence>MKKTPDFIIIGAMKCATSTLHDQLAIQPDILMSEPKEPNFFSNDEIYAKGFDWYADLFQGADVTTLCGESSTHYTKLPTYPDTILRMQAAMPSLKLIYVMRHPIDRLISQYIHHWTEKEVSVDINRAVTTLPILIEYSMYSKQLAPFIKTYGRENILPLFFDSLVTRPQHELERVCKFLGYAQSPQWDFDLQASNVSRERLQVNPLRDAIVDNAMVTFIRKNFIPKSVRNFIKKPWQMEKRPTLTPENIDFLKKQFDKDLKTLGNWMNVALSCDTFKETGRSLSDPRINHAWE</sequence>
<keyword evidence="5" id="KW-1185">Reference proteome</keyword>
<dbReference type="Gene3D" id="3.40.50.300">
    <property type="entry name" value="P-loop containing nucleotide triphosphate hydrolases"/>
    <property type="match status" value="1"/>
</dbReference>
<keyword evidence="2" id="KW-0325">Glycoprotein</keyword>
<dbReference type="GO" id="GO:0008146">
    <property type="term" value="F:sulfotransferase activity"/>
    <property type="evidence" value="ECO:0007669"/>
    <property type="project" value="InterPro"/>
</dbReference>
<dbReference type="Proteomes" id="UP000192418">
    <property type="component" value="Unassembled WGS sequence"/>
</dbReference>
<dbReference type="STRING" id="1121400.SAMN02746065_11935"/>
<feature type="domain" description="Sulfotransferase" evidence="3">
    <location>
        <begin position="5"/>
        <end position="263"/>
    </location>
</feature>
<dbReference type="InterPro" id="IPR027417">
    <property type="entry name" value="P-loop_NTPase"/>
</dbReference>
<accession>A0A1W2DPA1</accession>